<evidence type="ECO:0000259" key="2">
    <source>
        <dbReference type="PROSITE" id="PS50181"/>
    </source>
</evidence>
<dbReference type="InterPro" id="IPR044997">
    <property type="entry name" value="F-box_plant"/>
</dbReference>
<dbReference type="InterPro" id="IPR001810">
    <property type="entry name" value="F-box_dom"/>
</dbReference>
<dbReference type="EMBL" id="RWGY01000005">
    <property type="protein sequence ID" value="TVU43727.1"/>
    <property type="molecule type" value="Genomic_DNA"/>
</dbReference>
<dbReference type="OrthoDB" id="689636at2759"/>
<evidence type="ECO:0000313" key="3">
    <source>
        <dbReference type="EMBL" id="TVU43727.1"/>
    </source>
</evidence>
<reference evidence="3 4" key="1">
    <citation type="journal article" date="2019" name="Sci. Rep.">
        <title>A high-quality genome of Eragrostis curvula grass provides insights into Poaceae evolution and supports new strategies to enhance forage quality.</title>
        <authorList>
            <person name="Carballo J."/>
            <person name="Santos B.A.C.M."/>
            <person name="Zappacosta D."/>
            <person name="Garbus I."/>
            <person name="Selva J.P."/>
            <person name="Gallo C.A."/>
            <person name="Diaz A."/>
            <person name="Albertini E."/>
            <person name="Caccamo M."/>
            <person name="Echenique V."/>
        </authorList>
    </citation>
    <scope>NUCLEOTIDE SEQUENCE [LARGE SCALE GENOMIC DNA]</scope>
    <source>
        <strain evidence="4">cv. Victoria</strain>
        <tissue evidence="3">Leaf</tissue>
    </source>
</reference>
<dbReference type="PANTHER" id="PTHR32153">
    <property type="entry name" value="OJ000223_09.16 PROTEIN"/>
    <property type="match status" value="1"/>
</dbReference>
<protein>
    <recommendedName>
        <fullName evidence="2">F-box domain-containing protein</fullName>
    </recommendedName>
</protein>
<dbReference type="Gramene" id="TVU43727">
    <property type="protein sequence ID" value="TVU43727"/>
    <property type="gene ID" value="EJB05_10215"/>
</dbReference>
<comment type="caution">
    <text evidence="3">The sequence shown here is derived from an EMBL/GenBank/DDBJ whole genome shotgun (WGS) entry which is preliminary data.</text>
</comment>
<dbReference type="Pfam" id="PF00646">
    <property type="entry name" value="F-box"/>
    <property type="match status" value="1"/>
</dbReference>
<dbReference type="InterPro" id="IPR032675">
    <property type="entry name" value="LRR_dom_sf"/>
</dbReference>
<dbReference type="Gene3D" id="3.80.10.10">
    <property type="entry name" value="Ribonuclease Inhibitor"/>
    <property type="match status" value="1"/>
</dbReference>
<dbReference type="InterPro" id="IPR036047">
    <property type="entry name" value="F-box-like_dom_sf"/>
</dbReference>
<sequence>MAPNASNIQPTDDADVLSLLPSDVLVSILEKLTLRDAIRAGALSRRWRQLSGQLPRLALDFVDFMPGPGKYHDEDDEEELDTPASSSDDALSAAGDRMLEVATAVLASRAAGQQQLPVCAMSFYLRHNYMSLGRLLDDAVAGGKVRAAELTVSTTCVYEMDDDDDQRSKTLRSMLGYGRRFRVLFDSCPAAFGSLTRLTIEQMTLGESDLDDVLTACTRLEFLSLETCYTERSGLWRVRHERLADLRISHGAFEALDLLWLPRLERFAYRYSGFQNLSFGHVPHLTTLTISSYHVAEGPTVKLSQILANTAVKDLRLNLGGKDIWVEPEAPKALTNVFRHLKYLKLRLWDHECNMQRDESKNCFPTVEKCVPLDAATDFQHSSLTLITIQGLYSTEDILVRYICRLMRAAINLEEIRMRKNAACEDCDSAKKGFPQTDKEIECLIKRVTDGGSIPLKNIVES</sequence>
<dbReference type="Pfam" id="PF24758">
    <property type="entry name" value="LRR_At5g56370"/>
    <property type="match status" value="1"/>
</dbReference>
<keyword evidence="4" id="KW-1185">Reference proteome</keyword>
<feature type="compositionally biased region" description="Low complexity" evidence="1">
    <location>
        <begin position="82"/>
        <end position="91"/>
    </location>
</feature>
<dbReference type="SUPFAM" id="SSF81383">
    <property type="entry name" value="F-box domain"/>
    <property type="match status" value="1"/>
</dbReference>
<evidence type="ECO:0000256" key="1">
    <source>
        <dbReference type="SAM" id="MobiDB-lite"/>
    </source>
</evidence>
<feature type="region of interest" description="Disordered" evidence="1">
    <location>
        <begin position="68"/>
        <end position="91"/>
    </location>
</feature>
<accession>A0A5J9W6Z5</accession>
<feature type="domain" description="F-box" evidence="2">
    <location>
        <begin position="14"/>
        <end position="50"/>
    </location>
</feature>
<dbReference type="Gene3D" id="1.20.1280.50">
    <property type="match status" value="1"/>
</dbReference>
<dbReference type="AlphaFoldDB" id="A0A5J9W6Z5"/>
<organism evidence="3 4">
    <name type="scientific">Eragrostis curvula</name>
    <name type="common">weeping love grass</name>
    <dbReference type="NCBI Taxonomy" id="38414"/>
    <lineage>
        <taxon>Eukaryota</taxon>
        <taxon>Viridiplantae</taxon>
        <taxon>Streptophyta</taxon>
        <taxon>Embryophyta</taxon>
        <taxon>Tracheophyta</taxon>
        <taxon>Spermatophyta</taxon>
        <taxon>Magnoliopsida</taxon>
        <taxon>Liliopsida</taxon>
        <taxon>Poales</taxon>
        <taxon>Poaceae</taxon>
        <taxon>PACMAD clade</taxon>
        <taxon>Chloridoideae</taxon>
        <taxon>Eragrostideae</taxon>
        <taxon>Eragrostidinae</taxon>
        <taxon>Eragrostis</taxon>
    </lineage>
</organism>
<evidence type="ECO:0000313" key="4">
    <source>
        <dbReference type="Proteomes" id="UP000324897"/>
    </source>
</evidence>
<dbReference type="Proteomes" id="UP000324897">
    <property type="component" value="Unassembled WGS sequence"/>
</dbReference>
<proteinExistence type="predicted"/>
<name>A0A5J9W6Z5_9POAL</name>
<gene>
    <name evidence="3" type="ORF">EJB05_10215</name>
</gene>
<dbReference type="PROSITE" id="PS50181">
    <property type="entry name" value="FBOX"/>
    <property type="match status" value="1"/>
</dbReference>
<feature type="non-terminal residue" evidence="3">
    <location>
        <position position="1"/>
    </location>
</feature>
<dbReference type="SUPFAM" id="SSF52047">
    <property type="entry name" value="RNI-like"/>
    <property type="match status" value="1"/>
</dbReference>
<dbReference type="InterPro" id="IPR055411">
    <property type="entry name" value="LRR_FXL15/At3g58940/PEG3-like"/>
</dbReference>